<accession>A0A9E9LZV4</accession>
<dbReference type="AlphaFoldDB" id="A0A9E9LZV4"/>
<dbReference type="InterPro" id="IPR038765">
    <property type="entry name" value="Papain-like_cys_pep_sf"/>
</dbReference>
<dbReference type="SUPFAM" id="SSF54001">
    <property type="entry name" value="Cysteine proteinases"/>
    <property type="match status" value="1"/>
</dbReference>
<dbReference type="Proteomes" id="UP001156215">
    <property type="component" value="Chromosome"/>
</dbReference>
<gene>
    <name evidence="2" type="ORF">NB640_00935</name>
</gene>
<feature type="chain" id="PRO_5038374103" evidence="1">
    <location>
        <begin position="29"/>
        <end position="209"/>
    </location>
</feature>
<dbReference type="Pfam" id="PF05708">
    <property type="entry name" value="Peptidase_C92"/>
    <property type="match status" value="1"/>
</dbReference>
<reference evidence="2" key="1">
    <citation type="journal article" date="2022" name="Front. Microbiol.">
        <title>New perspectives on an old grouping: The genomic and phenotypic variability of Oxalobacter formigenes and the implications for calcium oxalate stone prevention.</title>
        <authorList>
            <person name="Chmiel J.A."/>
            <person name="Carr C."/>
            <person name="Stuivenberg G.A."/>
            <person name="Venema R."/>
            <person name="Chanyi R.M."/>
            <person name="Al K.F."/>
            <person name="Giguere D."/>
            <person name="Say H."/>
            <person name="Akouris P.P."/>
            <person name="Dominguez Romero S.A."/>
            <person name="Kwong A."/>
            <person name="Tai V."/>
            <person name="Koval S.F."/>
            <person name="Razvi H."/>
            <person name="Bjazevic J."/>
            <person name="Burton J.P."/>
        </authorList>
    </citation>
    <scope>NUCLEOTIDE SEQUENCE</scope>
    <source>
        <strain evidence="2">WoOx3</strain>
    </source>
</reference>
<evidence type="ECO:0000313" key="3">
    <source>
        <dbReference type="Proteomes" id="UP001156215"/>
    </source>
</evidence>
<evidence type="ECO:0000256" key="1">
    <source>
        <dbReference type="SAM" id="SignalP"/>
    </source>
</evidence>
<name>A0A9E9LZV4_9BURK</name>
<evidence type="ECO:0000313" key="2">
    <source>
        <dbReference type="EMBL" id="WAW10263.1"/>
    </source>
</evidence>
<dbReference type="InterPro" id="IPR024453">
    <property type="entry name" value="Peptidase_C92"/>
</dbReference>
<dbReference type="Gene3D" id="3.90.1720.10">
    <property type="entry name" value="endopeptidase domain like (from Nostoc punctiforme)"/>
    <property type="match status" value="1"/>
</dbReference>
<dbReference type="RefSeq" id="WP_269309271.1">
    <property type="nucleotide sequence ID" value="NZ_CP098242.1"/>
</dbReference>
<protein>
    <submittedName>
        <fullName evidence="2">YiiX family permuted papain-like enzyme</fullName>
    </submittedName>
</protein>
<dbReference type="EMBL" id="CP098242">
    <property type="protein sequence ID" value="WAW10263.1"/>
    <property type="molecule type" value="Genomic_DNA"/>
</dbReference>
<keyword evidence="1" id="KW-0732">Signal</keyword>
<keyword evidence="3" id="KW-1185">Reference proteome</keyword>
<dbReference type="KEGG" id="ovb:NB640_00935"/>
<proteinExistence type="predicted"/>
<organism evidence="2 3">
    <name type="scientific">Oxalobacter vibrioformis</name>
    <dbReference type="NCBI Taxonomy" id="933080"/>
    <lineage>
        <taxon>Bacteria</taxon>
        <taxon>Pseudomonadati</taxon>
        <taxon>Pseudomonadota</taxon>
        <taxon>Betaproteobacteria</taxon>
        <taxon>Burkholderiales</taxon>
        <taxon>Oxalobacteraceae</taxon>
        <taxon>Oxalobacter</taxon>
    </lineage>
</organism>
<sequence length="209" mass="23750">MKNILRFPAFAFLFAVFLLLHGCARSQAAPQLKEGDILFQITDSPQSRAIQLGTGSEYTHCGIVLEKDGKLQVFEAVSPVGWAPLDQWIRRGVKGHYVVMRLKDTSVLTPEVIKSMRVDTANFAGKDYDLLFQWSDLRIYCSELVWKLYKRNAKIELGPIRTFADYDLDHAAVRKIIKERYGRDFRLDEKVVAPSDIVKSDLLEVVKGG</sequence>
<feature type="signal peptide" evidence="1">
    <location>
        <begin position="1"/>
        <end position="28"/>
    </location>
</feature>
<dbReference type="NCBIfam" id="NF007458">
    <property type="entry name" value="PRK10030.1"/>
    <property type="match status" value="1"/>
</dbReference>